<dbReference type="OrthoDB" id="9178397at2"/>
<dbReference type="InterPro" id="IPR000847">
    <property type="entry name" value="LysR_HTH_N"/>
</dbReference>
<dbReference type="Pfam" id="PF03466">
    <property type="entry name" value="LysR_substrate"/>
    <property type="match status" value="1"/>
</dbReference>
<keyword evidence="8" id="KW-1185">Reference proteome</keyword>
<proteinExistence type="inferred from homology"/>
<comment type="similarity">
    <text evidence="1">Belongs to the LysR transcriptional regulatory family.</text>
</comment>
<evidence type="ECO:0000313" key="7">
    <source>
        <dbReference type="EMBL" id="AVP58623.1"/>
    </source>
</evidence>
<feature type="compositionally biased region" description="Low complexity" evidence="5">
    <location>
        <begin position="300"/>
        <end position="315"/>
    </location>
</feature>
<name>A0A2P1NNN0_9BURK</name>
<dbReference type="GO" id="GO:0006351">
    <property type="term" value="P:DNA-templated transcription"/>
    <property type="evidence" value="ECO:0007669"/>
    <property type="project" value="TreeGrafter"/>
</dbReference>
<dbReference type="KEGG" id="melm:C7H73_13755"/>
<dbReference type="GO" id="GO:0003700">
    <property type="term" value="F:DNA-binding transcription factor activity"/>
    <property type="evidence" value="ECO:0007669"/>
    <property type="project" value="InterPro"/>
</dbReference>
<gene>
    <name evidence="7" type="ORF">C7H73_13755</name>
</gene>
<evidence type="ECO:0000256" key="1">
    <source>
        <dbReference type="ARBA" id="ARBA00009437"/>
    </source>
</evidence>
<dbReference type="EMBL" id="CP027792">
    <property type="protein sequence ID" value="AVP58623.1"/>
    <property type="molecule type" value="Genomic_DNA"/>
</dbReference>
<organism evidence="7 8">
    <name type="scientific">Pulveribacter suum</name>
    <dbReference type="NCBI Taxonomy" id="2116657"/>
    <lineage>
        <taxon>Bacteria</taxon>
        <taxon>Pseudomonadati</taxon>
        <taxon>Pseudomonadota</taxon>
        <taxon>Betaproteobacteria</taxon>
        <taxon>Burkholderiales</taxon>
        <taxon>Comamonadaceae</taxon>
        <taxon>Pulveribacter</taxon>
    </lineage>
</organism>
<dbReference type="InterPro" id="IPR036390">
    <property type="entry name" value="WH_DNA-bd_sf"/>
</dbReference>
<dbReference type="SUPFAM" id="SSF53850">
    <property type="entry name" value="Periplasmic binding protein-like II"/>
    <property type="match status" value="1"/>
</dbReference>
<dbReference type="Pfam" id="PF00126">
    <property type="entry name" value="HTH_1"/>
    <property type="match status" value="1"/>
</dbReference>
<dbReference type="PANTHER" id="PTHR30537:SF74">
    <property type="entry name" value="HTH-TYPE TRANSCRIPTIONAL REGULATOR TRPI"/>
    <property type="match status" value="1"/>
</dbReference>
<keyword evidence="2" id="KW-0805">Transcription regulation</keyword>
<evidence type="ECO:0000256" key="4">
    <source>
        <dbReference type="ARBA" id="ARBA00023163"/>
    </source>
</evidence>
<dbReference type="PANTHER" id="PTHR30537">
    <property type="entry name" value="HTH-TYPE TRANSCRIPTIONAL REGULATOR"/>
    <property type="match status" value="1"/>
</dbReference>
<evidence type="ECO:0000256" key="2">
    <source>
        <dbReference type="ARBA" id="ARBA00023015"/>
    </source>
</evidence>
<reference evidence="8" key="1">
    <citation type="submission" date="2018-03" db="EMBL/GenBank/DDBJ databases">
        <title>Genome sequencing of Melaminivora sp. strain SC2-7.</title>
        <authorList>
            <person name="Kim S.-J."/>
            <person name="Heo J."/>
            <person name="Ahn J.-H."/>
            <person name="Kwon S.-W."/>
        </authorList>
    </citation>
    <scope>NUCLEOTIDE SEQUENCE [LARGE SCALE GENOMIC DNA]</scope>
    <source>
        <strain evidence="8">SC2-7</strain>
    </source>
</reference>
<dbReference type="GO" id="GO:0043565">
    <property type="term" value="F:sequence-specific DNA binding"/>
    <property type="evidence" value="ECO:0007669"/>
    <property type="project" value="TreeGrafter"/>
</dbReference>
<sequence>MRMHSPSLPELHAFAAAARLGSFSRAAAELAVTQGAISRAIARLEEHLGVLLFTREGRRSVLTPVGLQYLDVVGPPIASIESASQALRTGRSARPLRLSVAPTLFSQWLIPRLPQFSDRHPGVALSFAPYQRDDPLTAPEIDAWIRVGGQAWPAGIAAHYLVGRELVPICRPQDLQGPQAIRRPADLLARPLLFHTHYPGNWAHWLAGVGCAHGPLAPAADFDQVALLTQAVIAGLGVAVVQRCLVEAELAAGRIAIAPDLPVPTARGYHLCHASGRPAHPALPSLRDWLLQQAAGAPVAPGASGAPSAQPQPLAGGAGHSQGAVGQHAAVAPR</sequence>
<dbReference type="Gene3D" id="1.10.10.10">
    <property type="entry name" value="Winged helix-like DNA-binding domain superfamily/Winged helix DNA-binding domain"/>
    <property type="match status" value="1"/>
</dbReference>
<dbReference type="RefSeq" id="WP_106847171.1">
    <property type="nucleotide sequence ID" value="NZ_CP027792.1"/>
</dbReference>
<evidence type="ECO:0000256" key="5">
    <source>
        <dbReference type="SAM" id="MobiDB-lite"/>
    </source>
</evidence>
<dbReference type="InterPro" id="IPR005119">
    <property type="entry name" value="LysR_subst-bd"/>
</dbReference>
<evidence type="ECO:0000256" key="3">
    <source>
        <dbReference type="ARBA" id="ARBA00023125"/>
    </source>
</evidence>
<evidence type="ECO:0000313" key="8">
    <source>
        <dbReference type="Proteomes" id="UP000241829"/>
    </source>
</evidence>
<protein>
    <submittedName>
        <fullName evidence="7">LysR family transcriptional regulator</fullName>
    </submittedName>
</protein>
<feature type="domain" description="HTH lysR-type" evidence="6">
    <location>
        <begin position="6"/>
        <end position="63"/>
    </location>
</feature>
<evidence type="ECO:0000259" key="6">
    <source>
        <dbReference type="PROSITE" id="PS50931"/>
    </source>
</evidence>
<dbReference type="PRINTS" id="PR00039">
    <property type="entry name" value="HTHLYSR"/>
</dbReference>
<keyword evidence="4" id="KW-0804">Transcription</keyword>
<feature type="region of interest" description="Disordered" evidence="5">
    <location>
        <begin position="300"/>
        <end position="334"/>
    </location>
</feature>
<dbReference type="InterPro" id="IPR058163">
    <property type="entry name" value="LysR-type_TF_proteobact-type"/>
</dbReference>
<dbReference type="Gene3D" id="3.40.190.10">
    <property type="entry name" value="Periplasmic binding protein-like II"/>
    <property type="match status" value="2"/>
</dbReference>
<dbReference type="AlphaFoldDB" id="A0A2P1NNN0"/>
<dbReference type="Proteomes" id="UP000241829">
    <property type="component" value="Chromosome"/>
</dbReference>
<accession>A0A2P1NNN0</accession>
<dbReference type="FunFam" id="1.10.10.10:FF:000001">
    <property type="entry name" value="LysR family transcriptional regulator"/>
    <property type="match status" value="1"/>
</dbReference>
<dbReference type="InterPro" id="IPR036388">
    <property type="entry name" value="WH-like_DNA-bd_sf"/>
</dbReference>
<keyword evidence="3" id="KW-0238">DNA-binding</keyword>
<dbReference type="SUPFAM" id="SSF46785">
    <property type="entry name" value="Winged helix' DNA-binding domain"/>
    <property type="match status" value="1"/>
</dbReference>
<dbReference type="PROSITE" id="PS50931">
    <property type="entry name" value="HTH_LYSR"/>
    <property type="match status" value="1"/>
</dbReference>